<keyword evidence="3" id="KW-0472">Membrane</keyword>
<dbReference type="InterPro" id="IPR000030">
    <property type="entry name" value="PPE_dom"/>
</dbReference>
<protein>
    <submittedName>
        <fullName evidence="6">PPE family protein</fullName>
    </submittedName>
</protein>
<feature type="domain" description="PPE" evidence="4">
    <location>
        <begin position="83"/>
        <end position="178"/>
    </location>
</feature>
<dbReference type="EMBL" id="AP023343">
    <property type="protein sequence ID" value="BCI89033.1"/>
    <property type="molecule type" value="Genomic_DNA"/>
</dbReference>
<feature type="domain" description="PPE-PPW subfamily C-terminal" evidence="5">
    <location>
        <begin position="378"/>
        <end position="425"/>
    </location>
</feature>
<keyword evidence="3" id="KW-1133">Transmembrane helix</keyword>
<evidence type="ECO:0000259" key="4">
    <source>
        <dbReference type="Pfam" id="PF00823"/>
    </source>
</evidence>
<proteinExistence type="inferred from homology"/>
<comment type="similarity">
    <text evidence="1">Belongs to the mycobacterial PPE family.</text>
</comment>
<evidence type="ECO:0000256" key="2">
    <source>
        <dbReference type="SAM" id="MobiDB-lite"/>
    </source>
</evidence>
<dbReference type="PANTHER" id="PTHR46766">
    <property type="entry name" value="GLUTAMINE-RICH PROTEIN 2"/>
    <property type="match status" value="1"/>
</dbReference>
<dbReference type="InterPro" id="IPR038332">
    <property type="entry name" value="PPE_sf"/>
</dbReference>
<dbReference type="Gene3D" id="1.20.1260.20">
    <property type="entry name" value="PPE superfamily"/>
    <property type="match status" value="1"/>
</dbReference>
<feature type="transmembrane region" description="Helical" evidence="3">
    <location>
        <begin position="287"/>
        <end position="311"/>
    </location>
</feature>
<name>A0A7G1IFT4_MYCKA</name>
<reference evidence="6 7" key="1">
    <citation type="submission" date="2020-07" db="EMBL/GenBank/DDBJ databases">
        <title>Mycobacterium kansasii (former subtype) with zoonotic potential isolated from diseased indoor pet cat, Japan.</title>
        <authorList>
            <person name="Fukano H."/>
            <person name="Terazono T."/>
            <person name="Hoshino Y."/>
        </authorList>
    </citation>
    <scope>NUCLEOTIDE SEQUENCE [LARGE SCALE GENOMIC DNA]</scope>
    <source>
        <strain evidence="6 7">Kuro-I</strain>
    </source>
</reference>
<evidence type="ECO:0000256" key="1">
    <source>
        <dbReference type="ARBA" id="ARBA00010652"/>
    </source>
</evidence>
<accession>A0A7G1IFT4</accession>
<dbReference type="Proteomes" id="UP000516380">
    <property type="component" value="Chromosome"/>
</dbReference>
<dbReference type="Pfam" id="PF00823">
    <property type="entry name" value="PPE"/>
    <property type="match status" value="1"/>
</dbReference>
<keyword evidence="3" id="KW-0812">Transmembrane</keyword>
<sequence>MYQMRAQAAHNDGADMDGRATGGAFGTTQRGTRTGLVAGRGTSLDVIELRVRVGGRRTDRHTGRGPSRHLGRAQRRILRGGLRPYLAWLAATSAASAEIAAAQQNLATAYVCAVAAMPTLSELAANHATHAVLVATNFFGINTIPIALTEADYVRMWIQAATTMGVYDAVATATLAAAPHTAPAPIIINPGANTEFAASIAQAVTETPIEELLIELLNLILAEYINVLEMVIGILMLPTIGLRIPLEALLDFLTLHFAAGFFMLWYYGFLWYHFVVMPAWQFVIDPLLVVDAVIEWILGGGAGFGAVGAMASPLADAVALSATGAAAASAGVNLGGMTAMPVADVAVGALGPLAGASAVQPQALIASAAAPAVPASVVAADQGAGVLGFAGTTSGAAAVPAGGLTTVCGGELGAGARVPMLPTNWQPSVVGGPTETL</sequence>
<evidence type="ECO:0000313" key="6">
    <source>
        <dbReference type="EMBL" id="BCI89033.1"/>
    </source>
</evidence>
<feature type="transmembrane region" description="Helical" evidence="3">
    <location>
        <begin position="249"/>
        <end position="267"/>
    </location>
</feature>
<dbReference type="SUPFAM" id="SSF140459">
    <property type="entry name" value="PE/PPE dimer-like"/>
    <property type="match status" value="1"/>
</dbReference>
<keyword evidence="7" id="KW-1185">Reference proteome</keyword>
<dbReference type="Pfam" id="PF18878">
    <property type="entry name" value="PPE-PPW"/>
    <property type="match status" value="1"/>
</dbReference>
<evidence type="ECO:0000259" key="5">
    <source>
        <dbReference type="Pfam" id="PF18878"/>
    </source>
</evidence>
<dbReference type="InterPro" id="IPR043641">
    <property type="entry name" value="PPE-PPW_C"/>
</dbReference>
<gene>
    <name evidence="6" type="primary">PPE47</name>
    <name evidence="6" type="ORF">NIIDMKKI_42390</name>
</gene>
<dbReference type="AlphaFoldDB" id="A0A7G1IFT4"/>
<organism evidence="6 7">
    <name type="scientific">Mycobacterium kansasii</name>
    <dbReference type="NCBI Taxonomy" id="1768"/>
    <lineage>
        <taxon>Bacteria</taxon>
        <taxon>Bacillati</taxon>
        <taxon>Actinomycetota</taxon>
        <taxon>Actinomycetes</taxon>
        <taxon>Mycobacteriales</taxon>
        <taxon>Mycobacteriaceae</taxon>
        <taxon>Mycobacterium</taxon>
    </lineage>
</organism>
<feature type="transmembrane region" description="Helical" evidence="3">
    <location>
        <begin position="216"/>
        <end position="237"/>
    </location>
</feature>
<evidence type="ECO:0000313" key="7">
    <source>
        <dbReference type="Proteomes" id="UP000516380"/>
    </source>
</evidence>
<feature type="region of interest" description="Disordered" evidence="2">
    <location>
        <begin position="1"/>
        <end position="34"/>
    </location>
</feature>
<evidence type="ECO:0000256" key="3">
    <source>
        <dbReference type="SAM" id="Phobius"/>
    </source>
</evidence>
<dbReference type="GO" id="GO:0052572">
    <property type="term" value="P:response to host immune response"/>
    <property type="evidence" value="ECO:0007669"/>
    <property type="project" value="TreeGrafter"/>
</dbReference>
<dbReference type="PANTHER" id="PTHR46766:SF1">
    <property type="entry name" value="GLUTAMINE-RICH PROTEIN 2"/>
    <property type="match status" value="1"/>
</dbReference>